<evidence type="ECO:0000313" key="5">
    <source>
        <dbReference type="Proteomes" id="UP000010473"/>
    </source>
</evidence>
<sequence>MKFIFTTITALISFIIALNKSEIAGEKNKQLVRTIGLLVGIIAAFATIYQLIFRFLIIIPAGTVGVVETFGKVSEQTLNPGVNWITPFSNVVEYSTRLKDIKETVNTTSSEGLNLDIDVSLQYRLEPQKAVLIYNNIGIKEEEILISRFRSIIRQITASHEAKDIYGSKRQEITQLLHQELSKQLNPLGFIVEESLLRKVTLPEKIQEAIQQKIEAEQESDRQQFINQKKRQELEFEIEKAKQEAERQKIEAQGIAEAQKLISQSLTEQVLQLKAIEATQKLAESQNTKIVIVGRNEDGLPLILQNP</sequence>
<feature type="transmembrane region" description="Helical" evidence="2">
    <location>
        <begin position="35"/>
        <end position="57"/>
    </location>
</feature>
<reference evidence="5" key="1">
    <citation type="journal article" date="2013" name="Proc. Natl. Acad. Sci. U.S.A.">
        <title>Improving the coverage of the cyanobacterial phylum using diversity-driven genome sequencing.</title>
        <authorList>
            <person name="Shih P.M."/>
            <person name="Wu D."/>
            <person name="Latifi A."/>
            <person name="Axen S.D."/>
            <person name="Fewer D.P."/>
            <person name="Talla E."/>
            <person name="Calteau A."/>
            <person name="Cai F."/>
            <person name="Tandeau de Marsac N."/>
            <person name="Rippka R."/>
            <person name="Herdman M."/>
            <person name="Sivonen K."/>
            <person name="Coursin T."/>
            <person name="Laurent T."/>
            <person name="Goodwin L."/>
            <person name="Nolan M."/>
            <person name="Davenport K.W."/>
            <person name="Han C.S."/>
            <person name="Rubin E.M."/>
            <person name="Eisen J.A."/>
            <person name="Woyke T."/>
            <person name="Gugger M."/>
            <person name="Kerfeld C.A."/>
        </authorList>
    </citation>
    <scope>NUCLEOTIDE SEQUENCE [LARGE SCALE GENOMIC DNA]</scope>
    <source>
        <strain evidence="5">ATCC 29371 / PCC 7437</strain>
    </source>
</reference>
<name>K9XV59_STAC7</name>
<dbReference type="PANTHER" id="PTHR23222">
    <property type="entry name" value="PROHIBITIN"/>
    <property type="match status" value="1"/>
</dbReference>
<dbReference type="InterPro" id="IPR036013">
    <property type="entry name" value="Band_7/SPFH_dom_sf"/>
</dbReference>
<dbReference type="RefSeq" id="WP_015193617.1">
    <property type="nucleotide sequence ID" value="NC_019748.1"/>
</dbReference>
<feature type="domain" description="Band 7" evidence="3">
    <location>
        <begin position="54"/>
        <end position="214"/>
    </location>
</feature>
<keyword evidence="2" id="KW-1133">Transmembrane helix</keyword>
<dbReference type="AlphaFoldDB" id="K9XV59"/>
<organism evidence="4 5">
    <name type="scientific">Stanieria cyanosphaera (strain ATCC 29371 / PCC 7437)</name>
    <dbReference type="NCBI Taxonomy" id="111780"/>
    <lineage>
        <taxon>Bacteria</taxon>
        <taxon>Bacillati</taxon>
        <taxon>Cyanobacteriota</taxon>
        <taxon>Cyanophyceae</taxon>
        <taxon>Pleurocapsales</taxon>
        <taxon>Dermocarpellaceae</taxon>
        <taxon>Stanieria</taxon>
    </lineage>
</organism>
<dbReference type="SMART" id="SM00244">
    <property type="entry name" value="PHB"/>
    <property type="match status" value="1"/>
</dbReference>
<keyword evidence="5" id="KW-1185">Reference proteome</keyword>
<protein>
    <submittedName>
        <fullName evidence="4">SPFH domain, Band 7 family protein</fullName>
    </submittedName>
</protein>
<dbReference type="PANTHER" id="PTHR23222:SF0">
    <property type="entry name" value="PROHIBITIN 1"/>
    <property type="match status" value="1"/>
</dbReference>
<keyword evidence="2" id="KW-0472">Membrane</keyword>
<keyword evidence="1" id="KW-0175">Coiled coil</keyword>
<dbReference type="PATRIC" id="fig|111780.3.peg.2510"/>
<evidence type="ECO:0000259" key="3">
    <source>
        <dbReference type="SMART" id="SM00244"/>
    </source>
</evidence>
<evidence type="ECO:0000313" key="4">
    <source>
        <dbReference type="EMBL" id="AFZ35949.1"/>
    </source>
</evidence>
<proteinExistence type="predicted"/>
<dbReference type="SUPFAM" id="SSF117892">
    <property type="entry name" value="Band 7/SPFH domain"/>
    <property type="match status" value="1"/>
</dbReference>
<keyword evidence="2" id="KW-0812">Transmembrane</keyword>
<dbReference type="Proteomes" id="UP000010473">
    <property type="component" value="Chromosome"/>
</dbReference>
<gene>
    <name evidence="4" type="ordered locus">Sta7437_2410</name>
</gene>
<dbReference type="InterPro" id="IPR000163">
    <property type="entry name" value="Prohibitin"/>
</dbReference>
<accession>K9XV59</accession>
<dbReference type="eggNOG" id="COG0330">
    <property type="taxonomic scope" value="Bacteria"/>
</dbReference>
<dbReference type="Gene3D" id="3.30.479.30">
    <property type="entry name" value="Band 7 domain"/>
    <property type="match status" value="1"/>
</dbReference>
<evidence type="ECO:0000256" key="1">
    <source>
        <dbReference type="SAM" id="Coils"/>
    </source>
</evidence>
<dbReference type="OrthoDB" id="9792660at2"/>
<dbReference type="InterPro" id="IPR001107">
    <property type="entry name" value="Band_7"/>
</dbReference>
<dbReference type="Pfam" id="PF01145">
    <property type="entry name" value="Band_7"/>
    <property type="match status" value="1"/>
</dbReference>
<dbReference type="STRING" id="111780.Sta7437_2410"/>
<feature type="coiled-coil region" evidence="1">
    <location>
        <begin position="226"/>
        <end position="258"/>
    </location>
</feature>
<dbReference type="EMBL" id="CP003653">
    <property type="protein sequence ID" value="AFZ35949.1"/>
    <property type="molecule type" value="Genomic_DNA"/>
</dbReference>
<dbReference type="KEGG" id="scs:Sta7437_2410"/>
<dbReference type="CDD" id="cd03401">
    <property type="entry name" value="SPFH_prohibitin"/>
    <property type="match status" value="1"/>
</dbReference>
<dbReference type="HOGENOM" id="CLU_047969_4_1_3"/>
<dbReference type="GO" id="GO:0016020">
    <property type="term" value="C:membrane"/>
    <property type="evidence" value="ECO:0007669"/>
    <property type="project" value="InterPro"/>
</dbReference>
<evidence type="ECO:0000256" key="2">
    <source>
        <dbReference type="SAM" id="Phobius"/>
    </source>
</evidence>